<evidence type="ECO:0000256" key="3">
    <source>
        <dbReference type="ARBA" id="ARBA00022692"/>
    </source>
</evidence>
<evidence type="ECO:0000313" key="8">
    <source>
        <dbReference type="Proteomes" id="UP001153365"/>
    </source>
</evidence>
<dbReference type="GO" id="GO:0010961">
    <property type="term" value="P:intracellular magnesium ion homeostasis"/>
    <property type="evidence" value="ECO:0007669"/>
    <property type="project" value="TreeGrafter"/>
</dbReference>
<comment type="caution">
    <text evidence="7">The sequence shown here is derived from an EMBL/GenBank/DDBJ whole genome shotgun (WGS) entry which is preliminary data.</text>
</comment>
<dbReference type="PANTHER" id="PTHR21535">
    <property type="entry name" value="MAGNESIUM AND COBALT TRANSPORT PROTEIN/MITOCHONDRIAL IMPORT INNER MEMBRANE TRANSLOCASE SUBUNIT TIM8"/>
    <property type="match status" value="1"/>
</dbReference>
<dbReference type="InterPro" id="IPR044089">
    <property type="entry name" value="Alr1-like"/>
</dbReference>
<keyword evidence="8" id="KW-1185">Reference proteome</keyword>
<dbReference type="InterPro" id="IPR045863">
    <property type="entry name" value="CorA_TM1_TM2"/>
</dbReference>
<dbReference type="Gene3D" id="3.30.460.20">
    <property type="entry name" value="CorA soluble domain-like"/>
    <property type="match status" value="1"/>
</dbReference>
<dbReference type="Gene3D" id="1.20.58.340">
    <property type="entry name" value="Magnesium transport protein CorA, transmembrane region"/>
    <property type="match status" value="2"/>
</dbReference>
<organism evidence="7 8">
    <name type="scientific">Phakopsora pachyrhizi</name>
    <name type="common">Asian soybean rust disease fungus</name>
    <dbReference type="NCBI Taxonomy" id="170000"/>
    <lineage>
        <taxon>Eukaryota</taxon>
        <taxon>Fungi</taxon>
        <taxon>Dikarya</taxon>
        <taxon>Basidiomycota</taxon>
        <taxon>Pucciniomycotina</taxon>
        <taxon>Pucciniomycetes</taxon>
        <taxon>Pucciniales</taxon>
        <taxon>Phakopsoraceae</taxon>
        <taxon>Phakopsora</taxon>
    </lineage>
</organism>
<keyword evidence="4 6" id="KW-1133">Transmembrane helix</keyword>
<feature type="transmembrane region" description="Helical" evidence="6">
    <location>
        <begin position="549"/>
        <end position="570"/>
    </location>
</feature>
<gene>
    <name evidence="7" type="ORF">PPACK8108_LOCUS4435</name>
</gene>
<dbReference type="EMBL" id="CALTRL010000808">
    <property type="protein sequence ID" value="CAH7669792.1"/>
    <property type="molecule type" value="Genomic_DNA"/>
</dbReference>
<dbReference type="CDD" id="cd12829">
    <property type="entry name" value="Alr1p-like"/>
    <property type="match status" value="1"/>
</dbReference>
<dbReference type="SUPFAM" id="SSF144083">
    <property type="entry name" value="Magnesium transport protein CorA, transmembrane region"/>
    <property type="match status" value="1"/>
</dbReference>
<name>A0AAV0ALY0_PHAPC</name>
<dbReference type="InterPro" id="IPR002523">
    <property type="entry name" value="MgTranspt_CorA/ZnTranspt_ZntB"/>
</dbReference>
<keyword evidence="3 6" id="KW-0812">Transmembrane</keyword>
<comment type="subcellular location">
    <subcellularLocation>
        <location evidence="1">Membrane</location>
        <topology evidence="1">Multi-pass membrane protein</topology>
    </subcellularLocation>
</comment>
<sequence length="588" mass="66066">MEDTQKVSSSLSSPALSGLLISRRASRNNRSPIDYSILDDMLKQEVIKRDAPSPISISAPDLLAKNSKAENNVPQRPERVSIDVTFDKAALSNSSTFHSEVFIPLGDLKPELSSISFPKVNFGSTNKEITQETEISLIDNNHNNLISREAQSGDDGCKDSLTESGVTFWSSRNHLAIHANQLSELPRPGQTFEDLFQPDFLGSNLEAVDEVTTGSIFSYPPEDDIACHKAGIDPIGPATPPLSNSSRTSLELSFNGWKNKVNNCPSFKTRTESFSSKKRRQSSLGAKILKSVEPAIWWLDLTSPTKEEIKFIGKAFNIHPLTVDSISTQEPREKVEIFRHYYFVCYQSFYCKTVGRNPLHPVIIYILVFREGILTLHLPKTPHPSNVRRRIHNLKDHINLTTDWICYSLIDDITGIYSPLISQIEDEIDRVNKDDLLGTKKEAFKAVIRCRQEVIELSRLLKNKSDVVKALSKRCSEENSHILTPDSDISLYLSDVQDHLMNMTQNLDHYERILNRCHSDYLAILSIEIAASGSRVNQILGRLTTLGSIIVPMNVLCTIWGMNVSLLFILHKFKISLSFITCKNSTAH</sequence>
<dbReference type="Proteomes" id="UP001153365">
    <property type="component" value="Unassembled WGS sequence"/>
</dbReference>
<evidence type="ECO:0000256" key="6">
    <source>
        <dbReference type="SAM" id="Phobius"/>
    </source>
</evidence>
<keyword evidence="5 6" id="KW-0472">Membrane</keyword>
<dbReference type="InterPro" id="IPR045861">
    <property type="entry name" value="CorA_cytoplasmic_dom"/>
</dbReference>
<dbReference type="GO" id="GO:0015095">
    <property type="term" value="F:magnesium ion transmembrane transporter activity"/>
    <property type="evidence" value="ECO:0007669"/>
    <property type="project" value="InterPro"/>
</dbReference>
<evidence type="ECO:0000313" key="7">
    <source>
        <dbReference type="EMBL" id="CAH7669792.1"/>
    </source>
</evidence>
<dbReference type="AlphaFoldDB" id="A0AAV0ALY0"/>
<dbReference type="SUPFAM" id="SSF143865">
    <property type="entry name" value="CorA soluble domain-like"/>
    <property type="match status" value="1"/>
</dbReference>
<evidence type="ECO:0000256" key="5">
    <source>
        <dbReference type="ARBA" id="ARBA00023136"/>
    </source>
</evidence>
<dbReference type="GO" id="GO:0016020">
    <property type="term" value="C:membrane"/>
    <property type="evidence" value="ECO:0007669"/>
    <property type="project" value="UniProtKB-SubCell"/>
</dbReference>
<evidence type="ECO:0000256" key="2">
    <source>
        <dbReference type="ARBA" id="ARBA00009765"/>
    </source>
</evidence>
<comment type="similarity">
    <text evidence="2">Belongs to the CorA metal ion transporter (MIT) (TC 1.A.35) family.</text>
</comment>
<protein>
    <submittedName>
        <fullName evidence="7">Expressed protein</fullName>
    </submittedName>
</protein>
<proteinExistence type="inferred from homology"/>
<evidence type="ECO:0000256" key="4">
    <source>
        <dbReference type="ARBA" id="ARBA00022989"/>
    </source>
</evidence>
<reference evidence="7" key="1">
    <citation type="submission" date="2022-06" db="EMBL/GenBank/DDBJ databases">
        <authorList>
            <consortium name="SYNGENTA / RWTH Aachen University"/>
        </authorList>
    </citation>
    <scope>NUCLEOTIDE SEQUENCE</scope>
</reference>
<dbReference type="Pfam" id="PF01544">
    <property type="entry name" value="CorA"/>
    <property type="match status" value="1"/>
</dbReference>
<accession>A0AAV0ALY0</accession>
<dbReference type="PANTHER" id="PTHR21535:SF51">
    <property type="entry name" value="MANGANESE RESISTANCE PROTEIN MNR2"/>
    <property type="match status" value="1"/>
</dbReference>
<evidence type="ECO:0000256" key="1">
    <source>
        <dbReference type="ARBA" id="ARBA00004141"/>
    </source>
</evidence>